<proteinExistence type="predicted"/>
<name>A0A7U3Q690_9SPHI</name>
<gene>
    <name evidence="1" type="ORF">IZT61_15670</name>
</gene>
<dbReference type="RefSeq" id="WP_196097992.1">
    <property type="nucleotide sequence ID" value="NZ_CP064939.1"/>
</dbReference>
<sequence length="50" mass="5791">MLKHTGESQYKIATCKEGDVKNVFYLFDVMFHDLKIAITFDKKAPEIRGL</sequence>
<dbReference type="KEGG" id="pex:IZT61_15670"/>
<organism evidence="1 2">
    <name type="scientific">Pedobacter endophyticus</name>
    <dbReference type="NCBI Taxonomy" id="2789740"/>
    <lineage>
        <taxon>Bacteria</taxon>
        <taxon>Pseudomonadati</taxon>
        <taxon>Bacteroidota</taxon>
        <taxon>Sphingobacteriia</taxon>
        <taxon>Sphingobacteriales</taxon>
        <taxon>Sphingobacteriaceae</taxon>
        <taxon>Pedobacter</taxon>
    </lineage>
</organism>
<dbReference type="Proteomes" id="UP000594759">
    <property type="component" value="Chromosome"/>
</dbReference>
<evidence type="ECO:0000313" key="1">
    <source>
        <dbReference type="EMBL" id="QPH38512.1"/>
    </source>
</evidence>
<dbReference type="AlphaFoldDB" id="A0A7U3Q690"/>
<dbReference type="EMBL" id="CP064939">
    <property type="protein sequence ID" value="QPH38512.1"/>
    <property type="molecule type" value="Genomic_DNA"/>
</dbReference>
<keyword evidence="2" id="KW-1185">Reference proteome</keyword>
<accession>A0A7U3Q690</accession>
<evidence type="ECO:0000313" key="2">
    <source>
        <dbReference type="Proteomes" id="UP000594759"/>
    </source>
</evidence>
<reference evidence="1 2" key="1">
    <citation type="submission" date="2020-11" db="EMBL/GenBank/DDBJ databases">
        <title>Pedobacter endophytica, an endophytic bacteria isolated form Carex pumila.</title>
        <authorList>
            <person name="Peng Y."/>
            <person name="Jiang L."/>
            <person name="Lee J."/>
        </authorList>
    </citation>
    <scope>NUCLEOTIDE SEQUENCE [LARGE SCALE GENOMIC DNA]</scope>
    <source>
        <strain evidence="1 2">JBR3-12</strain>
    </source>
</reference>
<protein>
    <submittedName>
        <fullName evidence="1">Uncharacterized protein</fullName>
    </submittedName>
</protein>